<feature type="region of interest" description="Disordered" evidence="13">
    <location>
        <begin position="646"/>
        <end position="671"/>
    </location>
</feature>
<name>A0A167YF23_9EURO</name>
<gene>
    <name evidence="16" type="ORF">AAP_03428</name>
</gene>
<sequence>MNSHKTHEASSPSASSIFLPLGRRSRKDSQGSANTQIDRDKLTEALDEIHTAASKSQELTVFNDFTNPPSPEPAEDKGSANGGLSGLYHRFFKSPLDGVKDIVGGQLKHQEEGQHAQTQFSGSVPEHHNDASPVQKSGGSGTVPQTNEPFPLKSAQESLLRLSLSSASPHGPEQARPPEISHSKQSLKCPSTSSKTSAPFGANHRSQSLPLNKIPPLTTATPSTTQLSVNVNAFARCSVDMCPQSEPCPDHLALQTARPQDHNDSYFTLDRSTLSPDRADCPEDISKEPAPDVPLHASRPSLTYVPAPDLLSQEVSSPYTALNAEEAKQGLDGLLHEGMWTTSSSVKPPRSDIASGAQTPLIRMSHVDEAPRESPLPRIQLGPSGPARASSLEVYASGTSTPVATPGIRPLDTLRRLSIPKKEVPQIANKLLAREFWMKDENAKDCFHCGEPFTTFRRKHHCRTCGQIFCSKCTHLISGVSFGQAASIRVCKPCEDRMIADDDDDSSDYSIDDMNSAVTRSKSFDRFPPLNAAQSIQEGDDDDTSSITMSISRRVIDPANRRSSELDPSQLSRPTSSRSLKSTVAGRSRSVHRRHHSRPQFIRNFRPHHDDSAPFQKKIVEEMNSRSKFSAFHRDSFIDPELTQYLSDNDSSEDAPSTASGADTQVIAKEPEPDKISLANIFAAVKKGRPRFGEKVIRNSEDFSSLSGKASPRLIVGKRNARMDTQRLSPRLSRELTVSSSRGYDLFHQLSNTPSKPPGGHRMTRSSSIRGATAPDLALNKASSEHIRKLLRQLLDDASVPHAQSWQTALIPILLKVVDGVDPDVQQGDDMDVRHYVKLKRILGGRPGDTSYVSGLVFTKNLALKSMPRQISRPQILLIAFPLEYARQEQHFMSLEPVIRQENEFLGNLVSRIAAFNPTLLLVEKTVSGRALELLSEANIATAYNVKPSVMEAVSRCTQAKIITSMNHLTAVTDPIGECGMFEVKTYVHDGVKRTYMYLYECSPELGCTLVLRGADLATLTAIKRIAEFMIYVVYNLKLETCLMRDEFANIPNPKQDELSSSVQDPTPKSPKREQAQKEGFEDPEPAFYKDMVIKFQTTILSASPYVRFKPPYLLMRARELERRLTNWKRLKNQDSQKLSDTTAEEFKPMDEKQEVEKMKTQKFLLVAPEMINKSLAGASLKQREVLHAVHSFEYERAYHNYQTQKRQWENISGNINMFDPYAHQNIVVLYSALNTKTFAPCVGPDIISFGFYDEHVAYDKKSIDEADCTLGQYVEHLCESANVPCEGGACEESMMGHHRRYVHGEGQIRVYLESRASKQPGLENTILMWNYCNICKTETPPVSMSPNTWKYSFAKYLELSFWSEPIHPRAGFCDHDLHRDYLRYFGYKGVAICVKYDPIDLLDLSVPSLRVTWKVELDLKLRNEVYTKAERRLRRFFSSVKARLDGINVDNVAPEKLDGCRQEIARLKMKASEDFSALLKKHQEQYMTSKYWEIIPLNRMIRAVQEKVVEWDDLFSAIEKNYFPSEKDIRRLATLQLKRFLDRGVSVSPGEGNLNTPSETDHEQSENHEMKERRTTRRLTLTPQQAKDVLVSVVEEDSGKISDEKQSGSPNPTAPIPITGERKPEEGDPYSTAATPDSLIGAVSPGQFSFGETNETSVQSRQSPIAQRELHLSGASSPQDRLQRRESNGPDRAGDVARGIPCTTPSKSPEPNVLPKAESFPGDKPKIGPANIAPLSQRTSAIPRPQEKARKLHGGVSPPVRRSPQPGERGMAHTILHRSGGGPTSSPSHSPSPRAGERKHLENPAVTGVKTAKFAQGHSMIPRSVVNTKKQSQVSYLSRHFEQLSREFEKERQRERQQRANSTRLSRAIPTRSSNPIVRVYKNVRDAVERDSSEDYESTCDVHMKTITEESPASLPAEIPEALRAPIRSRTVDVVPSAISVKPSSPKVSAIGEEPPEQISEKVEHPENKPDQPGTEDTEDEMVYMDDNKQEEEEELPKHERISLIKMLTNFWAERSSSGWSPLDYPLSTLDHVFEDSDIIVREDEPSSVIAFALNSEDYKQKLAAAAAEAKLASPTEETDIACEDDLLQETGTHLKFLFQESEADMMCKIFYAGQFDALRRKCGVSNRIVESLSRCMKWDSQGGKSQSLFLKTTDQRFILKSLSPMESQAFLKFAPGYFSIMSEVLFHELPSAIAKMFGFYQVMIKNPATDVDIDCYFLLMENLFYDQTPTRIFDLKGSMRNRKVESTGTSDEVLLDENMVEFIFESPLFTRSHSKKLLNQSVWNDTLFLQRQNVMDYSLMLAIDGPKNEMVVGVIDCIRTYTWDKKVESWIKGGGKNRPTIMGPREYKRRFRQAMATYILHAPDTWYHFQPLAHPGRPNHFGTDANSKEDVIQFAR</sequence>
<dbReference type="SUPFAM" id="SSF56104">
    <property type="entry name" value="SAICAR synthase-like"/>
    <property type="match status" value="1"/>
</dbReference>
<dbReference type="Gene3D" id="3.50.7.10">
    <property type="entry name" value="GroEL"/>
    <property type="match status" value="1"/>
</dbReference>
<keyword evidence="4" id="KW-0479">Metal-binding</keyword>
<feature type="compositionally biased region" description="Basic and acidic residues" evidence="13">
    <location>
        <begin position="1846"/>
        <end position="1859"/>
    </location>
</feature>
<dbReference type="OrthoDB" id="4205612at2759"/>
<feature type="compositionally biased region" description="Basic and acidic residues" evidence="13">
    <location>
        <begin position="1560"/>
        <end position="1574"/>
    </location>
</feature>
<dbReference type="InterPro" id="IPR027484">
    <property type="entry name" value="PInositol-4-P-5-kinase_N"/>
</dbReference>
<evidence type="ECO:0000259" key="15">
    <source>
        <dbReference type="PROSITE" id="PS51455"/>
    </source>
</evidence>
<dbReference type="EMBL" id="AZGZ01000014">
    <property type="protein sequence ID" value="KZZ91258.1"/>
    <property type="molecule type" value="Genomic_DNA"/>
</dbReference>
<dbReference type="FunFam" id="3.50.7.10:FF:000007">
    <property type="entry name" value="1-phosphatidylinositol 3-phosphate 5-kinase isoform X1"/>
    <property type="match status" value="1"/>
</dbReference>
<dbReference type="GO" id="GO:0010008">
    <property type="term" value="C:endosome membrane"/>
    <property type="evidence" value="ECO:0007669"/>
    <property type="project" value="TreeGrafter"/>
</dbReference>
<feature type="compositionally biased region" description="Low complexity" evidence="13">
    <location>
        <begin position="1785"/>
        <end position="1794"/>
    </location>
</feature>
<feature type="region of interest" description="Disordered" evidence="13">
    <location>
        <begin position="1054"/>
        <end position="1081"/>
    </location>
</feature>
<dbReference type="PROSITE" id="PS50178">
    <property type="entry name" value="ZF_FYVE"/>
    <property type="match status" value="1"/>
</dbReference>
<evidence type="ECO:0000256" key="2">
    <source>
        <dbReference type="ARBA" id="ARBA00012009"/>
    </source>
</evidence>
<feature type="compositionally biased region" description="Polar residues" evidence="13">
    <location>
        <begin position="566"/>
        <end position="582"/>
    </location>
</feature>
<evidence type="ECO:0000256" key="8">
    <source>
        <dbReference type="ARBA" id="ARBA00022833"/>
    </source>
</evidence>
<keyword evidence="9 12" id="KW-0067">ATP-binding</keyword>
<keyword evidence="3 12" id="KW-0808">Transferase</keyword>
<protein>
    <recommendedName>
        <fullName evidence="2">1-phosphatidylinositol-3-phosphate 5-kinase</fullName>
        <ecNumber evidence="2">2.7.1.150</ecNumber>
    </recommendedName>
    <alternativeName>
        <fullName evidence="10">Type III PIP kinase</fullName>
    </alternativeName>
</protein>
<feature type="compositionally biased region" description="Basic and acidic residues" evidence="13">
    <location>
        <begin position="37"/>
        <end position="50"/>
    </location>
</feature>
<evidence type="ECO:0000256" key="5">
    <source>
        <dbReference type="ARBA" id="ARBA00022741"/>
    </source>
</evidence>
<evidence type="ECO:0000256" key="10">
    <source>
        <dbReference type="ARBA" id="ARBA00075294"/>
    </source>
</evidence>
<dbReference type="CDD" id="cd03334">
    <property type="entry name" value="Fab1_TCP"/>
    <property type="match status" value="1"/>
</dbReference>
<evidence type="ECO:0000313" key="16">
    <source>
        <dbReference type="EMBL" id="KZZ91258.1"/>
    </source>
</evidence>
<dbReference type="FunFam" id="3.30.810.10:FF:000001">
    <property type="entry name" value="1-phosphatidylinositol 3-phosphate 5-kinase FAB1"/>
    <property type="match status" value="1"/>
</dbReference>
<feature type="compositionally biased region" description="Polar residues" evidence="13">
    <location>
        <begin position="646"/>
        <end position="663"/>
    </location>
</feature>
<dbReference type="Pfam" id="PF00118">
    <property type="entry name" value="Cpn60_TCP1"/>
    <property type="match status" value="1"/>
</dbReference>
<dbReference type="GO" id="GO:0000329">
    <property type="term" value="C:fungal-type vacuole membrane"/>
    <property type="evidence" value="ECO:0007669"/>
    <property type="project" value="TreeGrafter"/>
</dbReference>
<keyword evidence="7 12" id="KW-0418">Kinase</keyword>
<dbReference type="SMART" id="SM00064">
    <property type="entry name" value="FYVE"/>
    <property type="match status" value="1"/>
</dbReference>
<proteinExistence type="predicted"/>
<feature type="compositionally biased region" description="Basic residues" evidence="13">
    <location>
        <begin position="589"/>
        <end position="598"/>
    </location>
</feature>
<organism evidence="16 17">
    <name type="scientific">Ascosphaera apis ARSEF 7405</name>
    <dbReference type="NCBI Taxonomy" id="392613"/>
    <lineage>
        <taxon>Eukaryota</taxon>
        <taxon>Fungi</taxon>
        <taxon>Dikarya</taxon>
        <taxon>Ascomycota</taxon>
        <taxon>Pezizomycotina</taxon>
        <taxon>Eurotiomycetes</taxon>
        <taxon>Eurotiomycetidae</taxon>
        <taxon>Onygenales</taxon>
        <taxon>Ascosphaeraceae</taxon>
        <taxon>Ascosphaera</taxon>
    </lineage>
</organism>
<dbReference type="PANTHER" id="PTHR45748:SF7">
    <property type="entry name" value="1-PHOSPHATIDYLINOSITOL 3-PHOSPHATE 5-KINASE-RELATED"/>
    <property type="match status" value="1"/>
</dbReference>
<feature type="compositionally biased region" description="Polar residues" evidence="13">
    <location>
        <begin position="132"/>
        <end position="148"/>
    </location>
</feature>
<dbReference type="Pfam" id="PF01363">
    <property type="entry name" value="FYVE"/>
    <property type="match status" value="1"/>
</dbReference>
<feature type="region of interest" description="Disordered" evidence="13">
    <location>
        <begin position="552"/>
        <end position="611"/>
    </location>
</feature>
<dbReference type="InterPro" id="IPR002423">
    <property type="entry name" value="Cpn60/GroEL/TCP-1"/>
</dbReference>
<dbReference type="GO" id="GO:0000285">
    <property type="term" value="F:1-phosphatidylinositol-3-phosphate 5-kinase activity"/>
    <property type="evidence" value="ECO:0007669"/>
    <property type="project" value="UniProtKB-EC"/>
</dbReference>
<evidence type="ECO:0000256" key="7">
    <source>
        <dbReference type="ARBA" id="ARBA00022777"/>
    </source>
</evidence>
<feature type="region of interest" description="Disordered" evidence="13">
    <location>
        <begin position="1"/>
        <end position="88"/>
    </location>
</feature>
<feature type="region of interest" description="Disordered" evidence="13">
    <location>
        <begin position="1846"/>
        <end position="1872"/>
    </location>
</feature>
<evidence type="ECO:0000313" key="17">
    <source>
        <dbReference type="Proteomes" id="UP000242877"/>
    </source>
</evidence>
<dbReference type="CDD" id="cd17300">
    <property type="entry name" value="PIPKc_PIKfyve"/>
    <property type="match status" value="1"/>
</dbReference>
<evidence type="ECO:0000256" key="13">
    <source>
        <dbReference type="SAM" id="MobiDB-lite"/>
    </source>
</evidence>
<dbReference type="InterPro" id="IPR011011">
    <property type="entry name" value="Znf_FYVE_PHD"/>
</dbReference>
<dbReference type="Proteomes" id="UP000242877">
    <property type="component" value="Unassembled WGS sequence"/>
</dbReference>
<feature type="compositionally biased region" description="Polar residues" evidence="13">
    <location>
        <begin position="53"/>
        <end position="67"/>
    </location>
</feature>
<keyword evidence="6 11" id="KW-0863">Zinc-finger</keyword>
<dbReference type="Gene3D" id="3.30.810.10">
    <property type="entry name" value="2-Layer Sandwich"/>
    <property type="match status" value="1"/>
</dbReference>
<accession>A0A167YF23</accession>
<dbReference type="InterPro" id="IPR044769">
    <property type="entry name" value="PIKfyve_PIPKc"/>
</dbReference>
<dbReference type="GO" id="GO:0008270">
    <property type="term" value="F:zinc ion binding"/>
    <property type="evidence" value="ECO:0007669"/>
    <property type="project" value="UniProtKB-KW"/>
</dbReference>
<evidence type="ECO:0000259" key="14">
    <source>
        <dbReference type="PROSITE" id="PS50178"/>
    </source>
</evidence>
<feature type="region of interest" description="Disordered" evidence="13">
    <location>
        <begin position="748"/>
        <end position="767"/>
    </location>
</feature>
<evidence type="ECO:0000256" key="3">
    <source>
        <dbReference type="ARBA" id="ARBA00022679"/>
    </source>
</evidence>
<evidence type="ECO:0000256" key="9">
    <source>
        <dbReference type="ARBA" id="ARBA00022840"/>
    </source>
</evidence>
<dbReference type="InterPro" id="IPR027409">
    <property type="entry name" value="GroEL-like_apical_dom_sf"/>
</dbReference>
<dbReference type="InterPro" id="IPR017455">
    <property type="entry name" value="Znf_FYVE-rel"/>
</dbReference>
<evidence type="ECO:0000256" key="6">
    <source>
        <dbReference type="ARBA" id="ARBA00022771"/>
    </source>
</evidence>
<feature type="region of interest" description="Disordered" evidence="13">
    <location>
        <begin position="1547"/>
        <end position="1832"/>
    </location>
</feature>
<dbReference type="InterPro" id="IPR002498">
    <property type="entry name" value="PInositol-4-P-4/5-kinase_core"/>
</dbReference>
<dbReference type="InterPro" id="IPR000306">
    <property type="entry name" value="Znf_FYVE"/>
</dbReference>
<dbReference type="PROSITE" id="PS51455">
    <property type="entry name" value="PIPK"/>
    <property type="match status" value="1"/>
</dbReference>
<dbReference type="PANTHER" id="PTHR45748">
    <property type="entry name" value="1-PHOSPHATIDYLINOSITOL 3-PHOSPHATE 5-KINASE-RELATED"/>
    <property type="match status" value="1"/>
</dbReference>
<dbReference type="InterPro" id="IPR027483">
    <property type="entry name" value="PInositol-4-P-4/5-kinase_C_sf"/>
</dbReference>
<reference evidence="16 17" key="1">
    <citation type="journal article" date="2016" name="Genome Biol. Evol.">
        <title>Divergent and convergent evolution of fungal pathogenicity.</title>
        <authorList>
            <person name="Shang Y."/>
            <person name="Xiao G."/>
            <person name="Zheng P."/>
            <person name="Cen K."/>
            <person name="Zhan S."/>
            <person name="Wang C."/>
        </authorList>
    </citation>
    <scope>NUCLEOTIDE SEQUENCE [LARGE SCALE GENOMIC DNA]</scope>
    <source>
        <strain evidence="16 17">ARSEF 7405</strain>
    </source>
</reference>
<dbReference type="FunFam" id="3.30.800.10:FF:000005">
    <property type="entry name" value="1-phosphatidylinositol-3-phosphate 5-kinase (Fab1)"/>
    <property type="match status" value="1"/>
</dbReference>
<evidence type="ECO:0000256" key="4">
    <source>
        <dbReference type="ARBA" id="ARBA00022723"/>
    </source>
</evidence>
<evidence type="ECO:0000256" key="1">
    <source>
        <dbReference type="ARBA" id="ARBA00000768"/>
    </source>
</evidence>
<feature type="compositionally biased region" description="Basic and acidic residues" evidence="13">
    <location>
        <begin position="554"/>
        <end position="565"/>
    </location>
</feature>
<feature type="region of interest" description="Disordered" evidence="13">
    <location>
        <begin position="102"/>
        <end position="220"/>
    </location>
</feature>
<dbReference type="EC" id="2.7.1.150" evidence="2"/>
<dbReference type="InterPro" id="IPR013083">
    <property type="entry name" value="Znf_RING/FYVE/PHD"/>
</dbReference>
<feature type="compositionally biased region" description="Polar residues" evidence="13">
    <location>
        <begin position="1647"/>
        <end position="1666"/>
    </location>
</feature>
<dbReference type="SUPFAM" id="SSF57903">
    <property type="entry name" value="FYVE/PHD zinc finger"/>
    <property type="match status" value="1"/>
</dbReference>
<feature type="compositionally biased region" description="Basic and acidic residues" evidence="13">
    <location>
        <begin position="1071"/>
        <end position="1081"/>
    </location>
</feature>
<dbReference type="Gene3D" id="3.30.40.10">
    <property type="entry name" value="Zinc/RING finger domain, C3HC4 (zinc finger)"/>
    <property type="match status" value="1"/>
</dbReference>
<keyword evidence="5 12" id="KW-0547">Nucleotide-binding</keyword>
<dbReference type="Gene3D" id="3.30.800.10">
    <property type="entry name" value="Phosphatidylinositol Phosphate Kinase II Beta"/>
    <property type="match status" value="1"/>
</dbReference>
<feature type="compositionally biased region" description="Basic and acidic residues" evidence="13">
    <location>
        <begin position="1682"/>
        <end position="1696"/>
    </location>
</feature>
<dbReference type="GO" id="GO:0046854">
    <property type="term" value="P:phosphatidylinositol phosphate biosynthetic process"/>
    <property type="evidence" value="ECO:0007669"/>
    <property type="project" value="TreeGrafter"/>
</dbReference>
<evidence type="ECO:0000256" key="12">
    <source>
        <dbReference type="PROSITE-ProRule" id="PRU00781"/>
    </source>
</evidence>
<keyword evidence="8" id="KW-0862">Zinc</keyword>
<dbReference type="GO" id="GO:0005524">
    <property type="term" value="F:ATP binding"/>
    <property type="evidence" value="ECO:0007669"/>
    <property type="project" value="UniProtKB-UniRule"/>
</dbReference>
<feature type="domain" description="PIPK" evidence="15">
    <location>
        <begin position="2043"/>
        <end position="2361"/>
    </location>
</feature>
<feature type="compositionally biased region" description="Polar residues" evidence="13">
    <location>
        <begin position="183"/>
        <end position="197"/>
    </location>
</feature>
<comment type="catalytic activity">
    <reaction evidence="1">
        <text>a 1,2-diacyl-sn-glycero-3-phospho-(1D-myo-inositol-3-phosphate) + ATP = a 1,2-diacyl-sn-glycero-3-phospho-(1D-myo-inositol-3,5-bisphosphate) + ADP + H(+)</text>
        <dbReference type="Rhea" id="RHEA:13609"/>
        <dbReference type="ChEBI" id="CHEBI:15378"/>
        <dbReference type="ChEBI" id="CHEBI:30616"/>
        <dbReference type="ChEBI" id="CHEBI:57923"/>
        <dbReference type="ChEBI" id="CHEBI:58088"/>
        <dbReference type="ChEBI" id="CHEBI:456216"/>
        <dbReference type="EC" id="2.7.1.150"/>
    </reaction>
</comment>
<keyword evidence="17" id="KW-1185">Reference proteome</keyword>
<feature type="compositionally biased region" description="Low complexity" evidence="13">
    <location>
        <begin position="158"/>
        <end position="168"/>
    </location>
</feature>
<dbReference type="VEuPathDB" id="FungiDB:AAP_03428"/>
<feature type="domain" description="FYVE-type" evidence="14">
    <location>
        <begin position="440"/>
        <end position="499"/>
    </location>
</feature>
<evidence type="ECO:0000256" key="11">
    <source>
        <dbReference type="PROSITE-ProRule" id="PRU00091"/>
    </source>
</evidence>
<dbReference type="SUPFAM" id="SSF52029">
    <property type="entry name" value="GroEL apical domain-like"/>
    <property type="match status" value="1"/>
</dbReference>
<feature type="compositionally biased region" description="Basic and acidic residues" evidence="13">
    <location>
        <begin position="1598"/>
        <end position="1607"/>
    </location>
</feature>
<dbReference type="Pfam" id="PF01504">
    <property type="entry name" value="PIP5K"/>
    <property type="match status" value="1"/>
</dbReference>
<comment type="caution">
    <text evidence="16">The sequence shown here is derived from an EMBL/GenBank/DDBJ whole genome shotgun (WGS) entry which is preliminary data.</text>
</comment>
<feature type="compositionally biased region" description="Basic and acidic residues" evidence="13">
    <location>
        <begin position="1960"/>
        <end position="1971"/>
    </location>
</feature>
<feature type="region of interest" description="Disordered" evidence="13">
    <location>
        <begin position="1942"/>
        <end position="1982"/>
    </location>
</feature>
<dbReference type="SMART" id="SM00330">
    <property type="entry name" value="PIPKc"/>
    <property type="match status" value="1"/>
</dbReference>
<dbReference type="FunFam" id="3.30.40.10:FF:000283">
    <property type="entry name" value="1-phosphatidylinositol-3-phosphate 5-kinase (Fab1)"/>
    <property type="match status" value="1"/>
</dbReference>
<feature type="compositionally biased region" description="Polar residues" evidence="13">
    <location>
        <begin position="1861"/>
        <end position="1872"/>
    </location>
</feature>